<proteinExistence type="predicted"/>
<accession>A0A0F9R3D2</accession>
<protein>
    <submittedName>
        <fullName evidence="1">Uncharacterized protein</fullName>
    </submittedName>
</protein>
<name>A0A0F9R3D2_9ZZZZ</name>
<reference evidence="1" key="1">
    <citation type="journal article" date="2015" name="Nature">
        <title>Complex archaea that bridge the gap between prokaryotes and eukaryotes.</title>
        <authorList>
            <person name="Spang A."/>
            <person name="Saw J.H."/>
            <person name="Jorgensen S.L."/>
            <person name="Zaremba-Niedzwiedzka K."/>
            <person name="Martijn J."/>
            <person name="Lind A.E."/>
            <person name="van Eijk R."/>
            <person name="Schleper C."/>
            <person name="Guy L."/>
            <person name="Ettema T.J."/>
        </authorList>
    </citation>
    <scope>NUCLEOTIDE SEQUENCE</scope>
</reference>
<dbReference type="EMBL" id="LAZR01001078">
    <property type="protein sequence ID" value="KKN51110.1"/>
    <property type="molecule type" value="Genomic_DNA"/>
</dbReference>
<evidence type="ECO:0000313" key="1">
    <source>
        <dbReference type="EMBL" id="KKN51110.1"/>
    </source>
</evidence>
<organism evidence="1">
    <name type="scientific">marine sediment metagenome</name>
    <dbReference type="NCBI Taxonomy" id="412755"/>
    <lineage>
        <taxon>unclassified sequences</taxon>
        <taxon>metagenomes</taxon>
        <taxon>ecological metagenomes</taxon>
    </lineage>
</organism>
<comment type="caution">
    <text evidence="1">The sequence shown here is derived from an EMBL/GenBank/DDBJ whole genome shotgun (WGS) entry which is preliminary data.</text>
</comment>
<sequence>MTLIPTFLPHFRSIARNTKFTPEDETSIHPVLYFFIPEIKGSDIISHPAEVYFYKPIGSFIYYVHILSTDLLEDITIDSLKQEFNAEEIPRKLYQTHIELTGTISK</sequence>
<gene>
    <name evidence="1" type="ORF">LCGC14_0625740</name>
</gene>
<dbReference type="AlphaFoldDB" id="A0A0F9R3D2"/>